<accession>A0A9W6M325</accession>
<dbReference type="RefSeq" id="WP_271174885.1">
    <property type="nucleotide sequence ID" value="NZ_BSEO01000001.1"/>
</dbReference>
<sequence length="217" mass="23076">MDTTGQTSGLVPLRIDDRGSVAWLQAADVSCRLIGWAAPDFLEVEERSGSSLIPGTADVLRAHGMRLRRGTAKPKAEAEVVGRTRRARLEVQEHAARAGKVIEDSRMSVWFLREHGSVAGMLDAGFPALVDAAAAARSAPVLCGRELVDEVYRACAAIIARSLMLAQINACAPTQLNNSYARSLETLVCWQRPAPHAAALPAAATSDKRSASHAAAL</sequence>
<organism evidence="1 2">
    <name type="scientific">Microbacterium imperiale</name>
    <dbReference type="NCBI Taxonomy" id="33884"/>
    <lineage>
        <taxon>Bacteria</taxon>
        <taxon>Bacillati</taxon>
        <taxon>Actinomycetota</taxon>
        <taxon>Actinomycetes</taxon>
        <taxon>Micrococcales</taxon>
        <taxon>Microbacteriaceae</taxon>
        <taxon>Microbacterium</taxon>
    </lineage>
</organism>
<reference evidence="1" key="2">
    <citation type="submission" date="2023-01" db="EMBL/GenBank/DDBJ databases">
        <authorList>
            <person name="Sun Q."/>
            <person name="Evtushenko L."/>
        </authorList>
    </citation>
    <scope>NUCLEOTIDE SEQUENCE</scope>
    <source>
        <strain evidence="1">VKM Ac-1447</strain>
    </source>
</reference>
<evidence type="ECO:0000313" key="2">
    <source>
        <dbReference type="Proteomes" id="UP001142317"/>
    </source>
</evidence>
<gene>
    <name evidence="1" type="ORF">GCM10017586_10790</name>
</gene>
<name>A0A9W6M325_9MICO</name>
<protein>
    <submittedName>
        <fullName evidence="1">Uncharacterized protein</fullName>
    </submittedName>
</protein>
<dbReference type="Proteomes" id="UP001142317">
    <property type="component" value="Unassembled WGS sequence"/>
</dbReference>
<proteinExistence type="predicted"/>
<comment type="caution">
    <text evidence="1">The sequence shown here is derived from an EMBL/GenBank/DDBJ whole genome shotgun (WGS) entry which is preliminary data.</text>
</comment>
<keyword evidence="2" id="KW-1185">Reference proteome</keyword>
<dbReference type="EMBL" id="BSEO01000001">
    <property type="protein sequence ID" value="GLJ79397.1"/>
    <property type="molecule type" value="Genomic_DNA"/>
</dbReference>
<dbReference type="AlphaFoldDB" id="A0A9W6M325"/>
<reference evidence="1" key="1">
    <citation type="journal article" date="2014" name="Int. J. Syst. Evol. Microbiol.">
        <title>Complete genome sequence of Corynebacterium casei LMG S-19264T (=DSM 44701T), isolated from a smear-ripened cheese.</title>
        <authorList>
            <consortium name="US DOE Joint Genome Institute (JGI-PGF)"/>
            <person name="Walter F."/>
            <person name="Albersmeier A."/>
            <person name="Kalinowski J."/>
            <person name="Ruckert C."/>
        </authorList>
    </citation>
    <scope>NUCLEOTIDE SEQUENCE</scope>
    <source>
        <strain evidence="1">VKM Ac-1447</strain>
    </source>
</reference>
<evidence type="ECO:0000313" key="1">
    <source>
        <dbReference type="EMBL" id="GLJ79397.1"/>
    </source>
</evidence>